<accession>A0AAV4NAD4</accession>
<feature type="region of interest" description="Disordered" evidence="1">
    <location>
        <begin position="1"/>
        <end position="32"/>
    </location>
</feature>
<name>A0AAV4NAD4_9ARAC</name>
<protein>
    <submittedName>
        <fullName evidence="2">Uncharacterized protein</fullName>
    </submittedName>
</protein>
<evidence type="ECO:0000256" key="1">
    <source>
        <dbReference type="SAM" id="MobiDB-lite"/>
    </source>
</evidence>
<proteinExistence type="predicted"/>
<comment type="caution">
    <text evidence="2">The sequence shown here is derived from an EMBL/GenBank/DDBJ whole genome shotgun (WGS) entry which is preliminary data.</text>
</comment>
<dbReference type="AlphaFoldDB" id="A0AAV4NAD4"/>
<evidence type="ECO:0000313" key="3">
    <source>
        <dbReference type="Proteomes" id="UP001054837"/>
    </source>
</evidence>
<sequence>MSTNQTTIANATERHRATESRTQESSEHRDERLRLQRERLRAAREQDVARIEHMIKRDSKPVAHYHVSLFFVLRSSIPQTSIILRIQRSPSVQWIKYADTIRL</sequence>
<keyword evidence="3" id="KW-1185">Reference proteome</keyword>
<dbReference type="Proteomes" id="UP001054837">
    <property type="component" value="Unassembled WGS sequence"/>
</dbReference>
<feature type="compositionally biased region" description="Basic and acidic residues" evidence="1">
    <location>
        <begin position="12"/>
        <end position="32"/>
    </location>
</feature>
<dbReference type="EMBL" id="BPLQ01001433">
    <property type="protein sequence ID" value="GIX81730.1"/>
    <property type="molecule type" value="Genomic_DNA"/>
</dbReference>
<organism evidence="2 3">
    <name type="scientific">Caerostris darwini</name>
    <dbReference type="NCBI Taxonomy" id="1538125"/>
    <lineage>
        <taxon>Eukaryota</taxon>
        <taxon>Metazoa</taxon>
        <taxon>Ecdysozoa</taxon>
        <taxon>Arthropoda</taxon>
        <taxon>Chelicerata</taxon>
        <taxon>Arachnida</taxon>
        <taxon>Araneae</taxon>
        <taxon>Araneomorphae</taxon>
        <taxon>Entelegynae</taxon>
        <taxon>Araneoidea</taxon>
        <taxon>Araneidae</taxon>
        <taxon>Caerostris</taxon>
    </lineage>
</organism>
<gene>
    <name evidence="2" type="ORF">CDAR_82681</name>
</gene>
<evidence type="ECO:0000313" key="2">
    <source>
        <dbReference type="EMBL" id="GIX81730.1"/>
    </source>
</evidence>
<feature type="compositionally biased region" description="Polar residues" evidence="1">
    <location>
        <begin position="1"/>
        <end position="10"/>
    </location>
</feature>
<reference evidence="2 3" key="1">
    <citation type="submission" date="2021-06" db="EMBL/GenBank/DDBJ databases">
        <title>Caerostris darwini draft genome.</title>
        <authorList>
            <person name="Kono N."/>
            <person name="Arakawa K."/>
        </authorList>
    </citation>
    <scope>NUCLEOTIDE SEQUENCE [LARGE SCALE GENOMIC DNA]</scope>
</reference>